<feature type="transmembrane region" description="Helical" evidence="1">
    <location>
        <begin position="188"/>
        <end position="205"/>
    </location>
</feature>
<keyword evidence="2" id="KW-0808">Transferase</keyword>
<reference evidence="2" key="1">
    <citation type="submission" date="2020-01" db="EMBL/GenBank/DDBJ databases">
        <authorList>
            <person name="Meier V. D."/>
            <person name="Meier V D."/>
        </authorList>
    </citation>
    <scope>NUCLEOTIDE SEQUENCE</scope>
    <source>
        <strain evidence="2">HLG_WM_MAG_03</strain>
    </source>
</reference>
<evidence type="ECO:0000313" key="2">
    <source>
        <dbReference type="EMBL" id="CAA6818024.1"/>
    </source>
</evidence>
<name>A0A6S6TFA3_9BACT</name>
<keyword evidence="1" id="KW-0472">Membrane</keyword>
<protein>
    <submittedName>
        <fullName evidence="2">N-linked glycosylation glycosyltransferase PglG</fullName>
    </submittedName>
</protein>
<feature type="transmembrane region" description="Helical" evidence="1">
    <location>
        <begin position="146"/>
        <end position="168"/>
    </location>
</feature>
<dbReference type="AlphaFoldDB" id="A0A6S6TFA3"/>
<keyword evidence="1" id="KW-1133">Transmembrane helix</keyword>
<feature type="transmembrane region" description="Helical" evidence="1">
    <location>
        <begin position="254"/>
        <end position="277"/>
    </location>
</feature>
<dbReference type="EMBL" id="CACVAR010000284">
    <property type="protein sequence ID" value="CAA6818024.1"/>
    <property type="molecule type" value="Genomic_DNA"/>
</dbReference>
<feature type="transmembrane region" description="Helical" evidence="1">
    <location>
        <begin position="226"/>
        <end position="248"/>
    </location>
</feature>
<sequence length="285" mass="32795">MKEFIEVYKEHQDNIEALIMNTLKNNGAIQNDIEGYKENFKNFPSMELLYITDKDNIQTTANIYRNKVDEEGRAKDRSYLEKKLMVKNDQFSFSEPYLSSATGNICITIMKREKNHNIFIDFSLSELLGRLGLIELHPTFDTFTKLFYKLIGFSLMFFAFLAIGYALYSFFFQFFTGGFTLDTLFKPIVAITLGLAIFDLAKTILEREVYFKSYGKESEDDMVLTKFSIAIIIALSIEALMVVFKIALHDYTDMIHAFYLILGVGVVIVSLGVYNFLSMKSSKKD</sequence>
<organism evidence="2">
    <name type="scientific">uncultured Sulfurovum sp</name>
    <dbReference type="NCBI Taxonomy" id="269237"/>
    <lineage>
        <taxon>Bacteria</taxon>
        <taxon>Pseudomonadati</taxon>
        <taxon>Campylobacterota</taxon>
        <taxon>Epsilonproteobacteria</taxon>
        <taxon>Campylobacterales</taxon>
        <taxon>Sulfurovaceae</taxon>
        <taxon>Sulfurovum</taxon>
        <taxon>environmental samples</taxon>
    </lineage>
</organism>
<evidence type="ECO:0000256" key="1">
    <source>
        <dbReference type="SAM" id="Phobius"/>
    </source>
</evidence>
<dbReference type="GO" id="GO:0016740">
    <property type="term" value="F:transferase activity"/>
    <property type="evidence" value="ECO:0007669"/>
    <property type="project" value="UniProtKB-KW"/>
</dbReference>
<dbReference type="InterPro" id="IPR029151">
    <property type="entry name" value="Sensor-like_sf"/>
</dbReference>
<keyword evidence="1" id="KW-0812">Transmembrane</keyword>
<accession>A0A6S6TFA3</accession>
<gene>
    <name evidence="2" type="ORF">HELGO_WM49867</name>
</gene>
<dbReference type="Gene3D" id="3.30.450.20">
    <property type="entry name" value="PAS domain"/>
    <property type="match status" value="1"/>
</dbReference>
<dbReference type="SUPFAM" id="SSF103190">
    <property type="entry name" value="Sensory domain-like"/>
    <property type="match status" value="1"/>
</dbReference>
<proteinExistence type="predicted"/>
<dbReference type="CDD" id="cd18773">
    <property type="entry name" value="PDC1_HK_sensor"/>
    <property type="match status" value="1"/>
</dbReference>